<organism evidence="2 3">
    <name type="scientific">Tolypocladium paradoxum</name>
    <dbReference type="NCBI Taxonomy" id="94208"/>
    <lineage>
        <taxon>Eukaryota</taxon>
        <taxon>Fungi</taxon>
        <taxon>Dikarya</taxon>
        <taxon>Ascomycota</taxon>
        <taxon>Pezizomycotina</taxon>
        <taxon>Sordariomycetes</taxon>
        <taxon>Hypocreomycetidae</taxon>
        <taxon>Hypocreales</taxon>
        <taxon>Ophiocordycipitaceae</taxon>
        <taxon>Tolypocladium</taxon>
    </lineage>
</organism>
<reference evidence="2 3" key="1">
    <citation type="submission" date="2018-01" db="EMBL/GenBank/DDBJ databases">
        <title>Harnessing the power of phylogenomics to disentangle the directionality and signatures of interkingdom host jumping in the parasitic fungal genus Tolypocladium.</title>
        <authorList>
            <person name="Quandt C.A."/>
            <person name="Patterson W."/>
            <person name="Spatafora J.W."/>
        </authorList>
    </citation>
    <scope>NUCLEOTIDE SEQUENCE [LARGE SCALE GENOMIC DNA]</scope>
    <source>
        <strain evidence="2 3">NRBC 100945</strain>
    </source>
</reference>
<proteinExistence type="predicted"/>
<evidence type="ECO:0000313" key="2">
    <source>
        <dbReference type="EMBL" id="POR34963.1"/>
    </source>
</evidence>
<comment type="caution">
    <text evidence="2">The sequence shown here is derived from an EMBL/GenBank/DDBJ whole genome shotgun (WGS) entry which is preliminary data.</text>
</comment>
<dbReference type="EMBL" id="PKSG01000479">
    <property type="protein sequence ID" value="POR34963.1"/>
    <property type="molecule type" value="Genomic_DNA"/>
</dbReference>
<dbReference type="AlphaFoldDB" id="A0A2S4KXQ9"/>
<accession>A0A2S4KXQ9</accession>
<feature type="region of interest" description="Disordered" evidence="1">
    <location>
        <begin position="1"/>
        <end position="121"/>
    </location>
</feature>
<protein>
    <submittedName>
        <fullName evidence="2">Uncharacterized protein</fullName>
    </submittedName>
</protein>
<dbReference type="Proteomes" id="UP000237481">
    <property type="component" value="Unassembled WGS sequence"/>
</dbReference>
<name>A0A2S4KXQ9_9HYPO</name>
<keyword evidence="3" id="KW-1185">Reference proteome</keyword>
<feature type="compositionally biased region" description="Polar residues" evidence="1">
    <location>
        <begin position="33"/>
        <end position="42"/>
    </location>
</feature>
<evidence type="ECO:0000256" key="1">
    <source>
        <dbReference type="SAM" id="MobiDB-lite"/>
    </source>
</evidence>
<evidence type="ECO:0000313" key="3">
    <source>
        <dbReference type="Proteomes" id="UP000237481"/>
    </source>
</evidence>
<gene>
    <name evidence="2" type="ORF">TPAR_04846</name>
</gene>
<sequence length="121" mass="13028">MPPRPSATGYLDATLAHRRIEPKRSPAQVHHNLISSLHPSLESNHRDHRNHPIPASSPGPPDPRTAAHERTCIPPIRAAAAAGEWLALKSPSPAARPDAEGRSTAESEPQVEARAPQPPPR</sequence>